<name>A0A7K3UJU5_9HYPH</name>
<dbReference type="RefSeq" id="WP_164014421.1">
    <property type="nucleotide sequence ID" value="NZ_WUFT01000019.1"/>
</dbReference>
<comment type="caution">
    <text evidence="1">The sequence shown here is derived from an EMBL/GenBank/DDBJ whole genome shotgun (WGS) entry which is preliminary data.</text>
</comment>
<dbReference type="Proteomes" id="UP000471753">
    <property type="component" value="Unassembled WGS sequence"/>
</dbReference>
<dbReference type="EMBL" id="WUFT01000019">
    <property type="protein sequence ID" value="NEJ73761.1"/>
    <property type="molecule type" value="Genomic_DNA"/>
</dbReference>
<evidence type="ECO:0000313" key="2">
    <source>
        <dbReference type="Proteomes" id="UP000471753"/>
    </source>
</evidence>
<accession>A0A7K3UJU5</accession>
<sequence>MTTPPRLIGRKEAAAYCGISPTCFSMWVARGIMPPTLPGTRRWDRRAIDAMLSALSGISEPDAIDDRSALKKWREKKNGYDSPRFGLDAKSENILVAMSYNTDLNTLDVLPGAGPVLMGRLVGKGLVKGQAAEGQQRYIITEEGHAEAVRIFEMWKRR</sequence>
<protein>
    <recommendedName>
        <fullName evidence="3">DNA-binding protein</fullName>
    </recommendedName>
</protein>
<dbReference type="AlphaFoldDB" id="A0A7K3UJU5"/>
<evidence type="ECO:0000313" key="1">
    <source>
        <dbReference type="EMBL" id="NEJ73761.1"/>
    </source>
</evidence>
<gene>
    <name evidence="1" type="ORF">GR197_25010</name>
</gene>
<proteinExistence type="predicted"/>
<organism evidence="1 2">
    <name type="scientific">Rhizobium phaseoli</name>
    <dbReference type="NCBI Taxonomy" id="396"/>
    <lineage>
        <taxon>Bacteria</taxon>
        <taxon>Pseudomonadati</taxon>
        <taxon>Pseudomonadota</taxon>
        <taxon>Alphaproteobacteria</taxon>
        <taxon>Hyphomicrobiales</taxon>
        <taxon>Rhizobiaceae</taxon>
        <taxon>Rhizobium/Agrobacterium group</taxon>
        <taxon>Rhizobium</taxon>
    </lineage>
</organism>
<reference evidence="1 2" key="1">
    <citation type="submission" date="2019-12" db="EMBL/GenBank/DDBJ databases">
        <title>Rhizobium genotypes associated with high levels of biological nitrogen fixation by grain legumes in a temperate-maritime cropping system.</title>
        <authorList>
            <person name="Maluk M."/>
            <person name="Francesc Ferrando Molina F."/>
            <person name="Lopez Del Egido L."/>
            <person name="Lafos M."/>
            <person name="Langarica-Fuentes A."/>
            <person name="Gebre Yohannes G."/>
            <person name="Young M.W."/>
            <person name="Martin P."/>
            <person name="Gantlett R."/>
            <person name="Kenicer G."/>
            <person name="Hawes C."/>
            <person name="Begg G.S."/>
            <person name="Quilliam R.S."/>
            <person name="Squire G.R."/>
            <person name="Poole P.S."/>
            <person name="Young P.W."/>
            <person name="Iannetta P.M."/>
            <person name="James E.K."/>
        </authorList>
    </citation>
    <scope>NUCLEOTIDE SEQUENCE [LARGE SCALE GENOMIC DNA]</scope>
    <source>
        <strain evidence="1 2">JHI366</strain>
    </source>
</reference>
<evidence type="ECO:0008006" key="3">
    <source>
        <dbReference type="Google" id="ProtNLM"/>
    </source>
</evidence>